<dbReference type="InterPro" id="IPR019734">
    <property type="entry name" value="TPR_rpt"/>
</dbReference>
<dbReference type="AlphaFoldDB" id="A0A183BYJ1"/>
<proteinExistence type="predicted"/>
<feature type="repeat" description="TPR" evidence="4">
    <location>
        <begin position="177"/>
        <end position="210"/>
    </location>
</feature>
<evidence type="ECO:0000313" key="5">
    <source>
        <dbReference type="Proteomes" id="UP000050741"/>
    </source>
</evidence>
<dbReference type="PANTHER" id="PTHR16056">
    <property type="entry name" value="REGULATOR OF MICROTUBULE DYNAMICS PROTEIN"/>
    <property type="match status" value="1"/>
</dbReference>
<reference evidence="6" key="2">
    <citation type="submission" date="2016-06" db="UniProtKB">
        <authorList>
            <consortium name="WormBaseParasite"/>
        </authorList>
    </citation>
    <scope>IDENTIFICATION</scope>
</reference>
<dbReference type="GO" id="GO:0005876">
    <property type="term" value="C:spindle microtubule"/>
    <property type="evidence" value="ECO:0007669"/>
    <property type="project" value="TreeGrafter"/>
</dbReference>
<dbReference type="PANTHER" id="PTHR16056:SF16">
    <property type="entry name" value="REGULATOR OF MICROTUBULE DYNAMICS PROTEIN 1"/>
    <property type="match status" value="1"/>
</dbReference>
<keyword evidence="5" id="KW-1185">Reference proteome</keyword>
<dbReference type="Gene3D" id="1.25.40.10">
    <property type="entry name" value="Tetratricopeptide repeat domain"/>
    <property type="match status" value="1"/>
</dbReference>
<dbReference type="GO" id="GO:0097431">
    <property type="term" value="C:mitotic spindle pole"/>
    <property type="evidence" value="ECO:0007669"/>
    <property type="project" value="TreeGrafter"/>
</dbReference>
<dbReference type="GO" id="GO:0008017">
    <property type="term" value="F:microtubule binding"/>
    <property type="evidence" value="ECO:0007669"/>
    <property type="project" value="TreeGrafter"/>
</dbReference>
<evidence type="ECO:0000313" key="6">
    <source>
        <dbReference type="WBParaSite" id="GPLIN_000568100"/>
    </source>
</evidence>
<evidence type="ECO:0000256" key="3">
    <source>
        <dbReference type="ARBA" id="ARBA00023212"/>
    </source>
</evidence>
<dbReference type="WBParaSite" id="GPLIN_000568100">
    <property type="protein sequence ID" value="GPLIN_000568100"/>
    <property type="gene ID" value="GPLIN_000568100"/>
</dbReference>
<comment type="subcellular location">
    <subcellularLocation>
        <location evidence="1">Cytoplasm</location>
        <location evidence="1">Cytoskeleton</location>
    </subcellularLocation>
</comment>
<dbReference type="PROSITE" id="PS50005">
    <property type="entry name" value="TPR"/>
    <property type="match status" value="1"/>
</dbReference>
<sequence>MFRRFIQSAPKIAKVCGGVGLSAVGVAAIPDADSKKKPGWYPGTVHHLEKILKELSTYAYIENNDVLDDAKDILMRCENVNNCEISWRLGRALTEKGDLFSVVDAENRLEYFSKAIPHFQKAFTLEPKNGSAGAHKWYAISLKRLKKVTSRHPYVKNADKEILEHLEKAHKLDPKDAITCHLLGVQYFEKGRLSEALKLFQTAEELKKEYFPANVYYLGLVQHKQNKRDEAVATLKKVLQVHAKNKYDRKAKGDARAILYQKYKQTPESVNPYPDY</sequence>
<evidence type="ECO:0000256" key="2">
    <source>
        <dbReference type="ARBA" id="ARBA00022490"/>
    </source>
</evidence>
<name>A0A183BYJ1_GLOPA</name>
<reference evidence="5" key="1">
    <citation type="submission" date="2014-05" db="EMBL/GenBank/DDBJ databases">
        <title>The genome and life-stage specific transcriptomes of Globodera pallida elucidate key aspects of plant parasitism by a cyst nematode.</title>
        <authorList>
            <person name="Cotton J.A."/>
            <person name="Lilley C.J."/>
            <person name="Jones L.M."/>
            <person name="Kikuchi T."/>
            <person name="Reid A.J."/>
            <person name="Thorpe P."/>
            <person name="Tsai I.J."/>
            <person name="Beasley H."/>
            <person name="Blok V."/>
            <person name="Cock P.J.A."/>
            <person name="Van den Akker S.E."/>
            <person name="Holroyd N."/>
            <person name="Hunt M."/>
            <person name="Mantelin S."/>
            <person name="Naghra H."/>
            <person name="Pain A."/>
            <person name="Palomares-Rius J.E."/>
            <person name="Zarowiecki M."/>
            <person name="Berriman M."/>
            <person name="Jones J.T."/>
            <person name="Urwin P.E."/>
        </authorList>
    </citation>
    <scope>NUCLEOTIDE SEQUENCE [LARGE SCALE GENOMIC DNA]</scope>
    <source>
        <strain evidence="5">Lindley</strain>
    </source>
</reference>
<dbReference type="Pfam" id="PF13174">
    <property type="entry name" value="TPR_6"/>
    <property type="match status" value="1"/>
</dbReference>
<accession>A0A183BYJ1</accession>
<protein>
    <submittedName>
        <fullName evidence="6">TPR_REGION domain-containing protein</fullName>
    </submittedName>
</protein>
<dbReference type="GO" id="GO:0005737">
    <property type="term" value="C:cytoplasm"/>
    <property type="evidence" value="ECO:0007669"/>
    <property type="project" value="TreeGrafter"/>
</dbReference>
<dbReference type="Proteomes" id="UP000050741">
    <property type="component" value="Unassembled WGS sequence"/>
</dbReference>
<keyword evidence="3" id="KW-0206">Cytoskeleton</keyword>
<dbReference type="SMART" id="SM00028">
    <property type="entry name" value="TPR"/>
    <property type="match status" value="2"/>
</dbReference>
<organism evidence="5 6">
    <name type="scientific">Globodera pallida</name>
    <name type="common">Potato cyst nematode worm</name>
    <name type="synonym">Heterodera pallida</name>
    <dbReference type="NCBI Taxonomy" id="36090"/>
    <lineage>
        <taxon>Eukaryota</taxon>
        <taxon>Metazoa</taxon>
        <taxon>Ecdysozoa</taxon>
        <taxon>Nematoda</taxon>
        <taxon>Chromadorea</taxon>
        <taxon>Rhabditida</taxon>
        <taxon>Tylenchina</taxon>
        <taxon>Tylenchomorpha</taxon>
        <taxon>Tylenchoidea</taxon>
        <taxon>Heteroderidae</taxon>
        <taxon>Heteroderinae</taxon>
        <taxon>Globodera</taxon>
    </lineage>
</organism>
<keyword evidence="2" id="KW-0963">Cytoplasm</keyword>
<evidence type="ECO:0000256" key="1">
    <source>
        <dbReference type="ARBA" id="ARBA00004245"/>
    </source>
</evidence>
<dbReference type="SUPFAM" id="SSF48452">
    <property type="entry name" value="TPR-like"/>
    <property type="match status" value="1"/>
</dbReference>
<evidence type="ECO:0000256" key="4">
    <source>
        <dbReference type="PROSITE-ProRule" id="PRU00339"/>
    </source>
</evidence>
<dbReference type="InterPro" id="IPR011990">
    <property type="entry name" value="TPR-like_helical_dom_sf"/>
</dbReference>
<keyword evidence="4" id="KW-0802">TPR repeat</keyword>